<keyword evidence="1" id="KW-0732">Signal</keyword>
<evidence type="ECO:0000313" key="2">
    <source>
        <dbReference type="EMBL" id="CAH7666491.1"/>
    </source>
</evidence>
<dbReference type="EMBL" id="CALTRL010000115">
    <property type="protein sequence ID" value="CAH7666491.1"/>
    <property type="molecule type" value="Genomic_DNA"/>
</dbReference>
<dbReference type="Proteomes" id="UP001153365">
    <property type="component" value="Unassembled WGS sequence"/>
</dbReference>
<dbReference type="AlphaFoldDB" id="A0AAV0AEH4"/>
<keyword evidence="3" id="KW-1185">Reference proteome</keyword>
<proteinExistence type="predicted"/>
<sequence>MRGLIVLLAIAHCTVAAIENELPNLKFALQPNDERAVGIESARQTLALYDYMCSGPKDAAFRDLSAIYERRLPDSMDIPGSYRNREPEALADVTPIVKSASGEDISYSMALASIAEEILMMLNPSLLSNLKPLEQVSNSPEIRRVPYGDSFFMKEFASRYCNILKSLDKAVYPKGIANSEFPSVFDQNAINIYTWREVTLRALNCLLVVSTTANGTGNKVFKEILKDEDVLEIIKQHFSISYDMKTEMDKEFHRTFANFLKYNDRNRGISKILLEFSAADQCDVLIRATQSSAKSFIKYFKSPQYATQFRGTPQSLNFIFKFLAIEKAIVHLVQPSEQIMPIARSLIQLVGRPTKKELRILQKSGWSFLYYVYESLASAENTAFRKSFNAELTEWAMLQKIELLNKNFDIRKMLKVLLPKQLELEPRSEIEVWKRLADKMVKDTFDDYFVNLELLGENLKVHRETLEMHLKNYHRQKRRAIKTRNQDKLISAEIGYWVKLDLISYPHHGLPIPLLADLKKFARSKHTPVIREAFQLKQQSLPPRSKRTKV</sequence>
<evidence type="ECO:0000256" key="1">
    <source>
        <dbReference type="SAM" id="SignalP"/>
    </source>
</evidence>
<name>A0AAV0AEH4_PHAPC</name>
<evidence type="ECO:0000313" key="3">
    <source>
        <dbReference type="Proteomes" id="UP001153365"/>
    </source>
</evidence>
<protein>
    <submittedName>
        <fullName evidence="2">Expressed protein</fullName>
    </submittedName>
</protein>
<feature type="signal peptide" evidence="1">
    <location>
        <begin position="1"/>
        <end position="16"/>
    </location>
</feature>
<gene>
    <name evidence="2" type="ORF">PPACK8108_LOCUS844</name>
</gene>
<organism evidence="2 3">
    <name type="scientific">Phakopsora pachyrhizi</name>
    <name type="common">Asian soybean rust disease fungus</name>
    <dbReference type="NCBI Taxonomy" id="170000"/>
    <lineage>
        <taxon>Eukaryota</taxon>
        <taxon>Fungi</taxon>
        <taxon>Dikarya</taxon>
        <taxon>Basidiomycota</taxon>
        <taxon>Pucciniomycotina</taxon>
        <taxon>Pucciniomycetes</taxon>
        <taxon>Pucciniales</taxon>
        <taxon>Phakopsoraceae</taxon>
        <taxon>Phakopsora</taxon>
    </lineage>
</organism>
<comment type="caution">
    <text evidence="2">The sequence shown here is derived from an EMBL/GenBank/DDBJ whole genome shotgun (WGS) entry which is preliminary data.</text>
</comment>
<reference evidence="2" key="1">
    <citation type="submission" date="2022-06" db="EMBL/GenBank/DDBJ databases">
        <authorList>
            <consortium name="SYNGENTA / RWTH Aachen University"/>
        </authorList>
    </citation>
    <scope>NUCLEOTIDE SEQUENCE</scope>
</reference>
<feature type="chain" id="PRO_5043829917" evidence="1">
    <location>
        <begin position="17"/>
        <end position="550"/>
    </location>
</feature>
<accession>A0AAV0AEH4</accession>